<evidence type="ECO:0000256" key="4">
    <source>
        <dbReference type="ARBA" id="ARBA00022840"/>
    </source>
</evidence>
<keyword evidence="4 6" id="KW-0067">ATP-binding</keyword>
<dbReference type="Gene3D" id="3.40.50.300">
    <property type="entry name" value="P-loop containing nucleotide triphosphate hydrolases"/>
    <property type="match status" value="1"/>
</dbReference>
<dbReference type="InterPro" id="IPR050763">
    <property type="entry name" value="ABC_transporter_ATP-binding"/>
</dbReference>
<keyword evidence="3" id="KW-0547">Nucleotide-binding</keyword>
<sequence length="310" mass="34150">MDSRSVPLGSTLIEARNVIKKYGVVTALDDFTVDIPEGKIGILGPNGAGKSTFVKIALGLIRTTSGSITVLGEDLDRNTVDIRRKIGYMPEHDCIPNSMTGVEFLIEMGLVTGMSLQSATQRTHEILGHLMMGEEKYRKIEEYSGGMRQKIKLAQGLIHGPEVIFLDEPTSGLDPKARQEMLETINGLTEVSGTNVLLSTHILQDVETVCDHVIIINNGKLQMQENVKKLMQRQTDVIQVRIGGSTEDFVKQLKKSGITATSGGRGLHVPYVNDKTFEQIVDSAVKSNCQLYEMERATITMDNIYLEVVD</sequence>
<dbReference type="InterPro" id="IPR003593">
    <property type="entry name" value="AAA+_ATPase"/>
</dbReference>
<evidence type="ECO:0000259" key="5">
    <source>
        <dbReference type="PROSITE" id="PS50893"/>
    </source>
</evidence>
<dbReference type="PANTHER" id="PTHR42711">
    <property type="entry name" value="ABC TRANSPORTER ATP-BINDING PROTEIN"/>
    <property type="match status" value="1"/>
</dbReference>
<dbReference type="PANTHER" id="PTHR42711:SF5">
    <property type="entry name" value="ABC TRANSPORTER ATP-BINDING PROTEIN NATA"/>
    <property type="match status" value="1"/>
</dbReference>
<dbReference type="PROSITE" id="PS50893">
    <property type="entry name" value="ABC_TRANSPORTER_2"/>
    <property type="match status" value="1"/>
</dbReference>
<dbReference type="PROSITE" id="PS00211">
    <property type="entry name" value="ABC_TRANSPORTER_1"/>
    <property type="match status" value="1"/>
</dbReference>
<evidence type="ECO:0000313" key="6">
    <source>
        <dbReference type="EMBL" id="HIA98168.1"/>
    </source>
</evidence>
<keyword evidence="2" id="KW-0813">Transport</keyword>
<reference evidence="7" key="1">
    <citation type="journal article" date="2019" name="bioRxiv">
        <title>Genome diversification in globally distributed novel marine Proteobacteria is linked to environmental adaptation.</title>
        <authorList>
            <person name="Zhou Z."/>
            <person name="Tran P.Q."/>
            <person name="Kieft K."/>
            <person name="Anantharaman K."/>
        </authorList>
    </citation>
    <scope>NUCLEOTIDE SEQUENCE [LARGE SCALE GENOMIC DNA]</scope>
</reference>
<dbReference type="InterPro" id="IPR017871">
    <property type="entry name" value="ABC_transporter-like_CS"/>
</dbReference>
<dbReference type="SUPFAM" id="SSF52540">
    <property type="entry name" value="P-loop containing nucleoside triphosphate hydrolases"/>
    <property type="match status" value="1"/>
</dbReference>
<dbReference type="SMART" id="SM00382">
    <property type="entry name" value="AAA"/>
    <property type="match status" value="1"/>
</dbReference>
<gene>
    <name evidence="6" type="ORF">EYO15_03195</name>
</gene>
<comment type="caution">
    <text evidence="6">The sequence shown here is derived from an EMBL/GenBank/DDBJ whole genome shotgun (WGS) entry which is preliminary data.</text>
</comment>
<dbReference type="EMBL" id="DTTC01000210">
    <property type="protein sequence ID" value="HIA98168.1"/>
    <property type="molecule type" value="Genomic_DNA"/>
</dbReference>
<dbReference type="InterPro" id="IPR003439">
    <property type="entry name" value="ABC_transporter-like_ATP-bd"/>
</dbReference>
<dbReference type="Pfam" id="PF00005">
    <property type="entry name" value="ABC_tran"/>
    <property type="match status" value="1"/>
</dbReference>
<comment type="similarity">
    <text evidence="1">Belongs to the ABC transporter superfamily.</text>
</comment>
<dbReference type="AlphaFoldDB" id="A0A7J4D0T9"/>
<evidence type="ECO:0000256" key="1">
    <source>
        <dbReference type="ARBA" id="ARBA00005417"/>
    </source>
</evidence>
<dbReference type="GO" id="GO:0016887">
    <property type="term" value="F:ATP hydrolysis activity"/>
    <property type="evidence" value="ECO:0007669"/>
    <property type="project" value="InterPro"/>
</dbReference>
<dbReference type="Proteomes" id="UP000589132">
    <property type="component" value="Unassembled WGS sequence"/>
</dbReference>
<feature type="domain" description="ABC transporter" evidence="5">
    <location>
        <begin position="13"/>
        <end position="243"/>
    </location>
</feature>
<protein>
    <submittedName>
        <fullName evidence="6">ABC transporter ATP-binding protein</fullName>
    </submittedName>
</protein>
<accession>A0A7J4D0T9</accession>
<organism evidence="6 7">
    <name type="scientific">Marine Group III euryarchaeote</name>
    <dbReference type="NCBI Taxonomy" id="2173149"/>
    <lineage>
        <taxon>Archaea</taxon>
        <taxon>Methanobacteriati</taxon>
        <taxon>Thermoplasmatota</taxon>
        <taxon>Thermoplasmata</taxon>
        <taxon>Candidatus Thermoprofundales</taxon>
    </lineage>
</organism>
<name>A0A7J4D0T9_9ARCH</name>
<evidence type="ECO:0000256" key="3">
    <source>
        <dbReference type="ARBA" id="ARBA00022741"/>
    </source>
</evidence>
<dbReference type="InterPro" id="IPR027417">
    <property type="entry name" value="P-loop_NTPase"/>
</dbReference>
<evidence type="ECO:0000256" key="2">
    <source>
        <dbReference type="ARBA" id="ARBA00022448"/>
    </source>
</evidence>
<evidence type="ECO:0000313" key="7">
    <source>
        <dbReference type="Proteomes" id="UP000589132"/>
    </source>
</evidence>
<dbReference type="GO" id="GO:0005524">
    <property type="term" value="F:ATP binding"/>
    <property type="evidence" value="ECO:0007669"/>
    <property type="project" value="UniProtKB-KW"/>
</dbReference>
<proteinExistence type="inferred from homology"/>
<dbReference type="CDD" id="cd03230">
    <property type="entry name" value="ABC_DR_subfamily_A"/>
    <property type="match status" value="1"/>
</dbReference>